<evidence type="ECO:0000313" key="1">
    <source>
        <dbReference type="EMBL" id="EEH66389.1"/>
    </source>
</evidence>
<evidence type="ECO:0000313" key="2">
    <source>
        <dbReference type="Proteomes" id="UP000004778"/>
    </source>
</evidence>
<sequence length="304" mass="32346">MSVVQRVTIIAEDSRTITLDSSQATDGWALAEPGGGNMDGWWTPPAPRAEAKVRPQADGAYAPASLLVGARVLTIVAHHAAASETDELQARGLVSAISRQWVRIVVEEVGRTSHVRGFLSAQAKTTHWDDDGSTWSLIFTIPDPLIYGGPGDDGDLSSWESSEGVRPLSPDGGLLFPLFDQSPTMEATTGPDPVMVFTGARSSSLILTNTGTAASWPVLEVDGPVGRASWSMGDQVVEWGSPVPAGVTLRISTYDGAVSIGGVRSRRSGLVRDNFFRVPPGQSVIAVDSDVPARMRVRWLSAWT</sequence>
<dbReference type="AlphaFoldDB" id="C0W4G1"/>
<dbReference type="EMBL" id="ACFH01000051">
    <property type="protein sequence ID" value="EEH66389.1"/>
    <property type="molecule type" value="Genomic_DNA"/>
</dbReference>
<dbReference type="eggNOG" id="ENOG5031I7H">
    <property type="taxonomic scope" value="Bacteria"/>
</dbReference>
<reference evidence="1 2" key="1">
    <citation type="submission" date="2009-01" db="EMBL/GenBank/DDBJ databases">
        <authorList>
            <person name="Qin X."/>
            <person name="Bachman B."/>
            <person name="Battles P."/>
            <person name="Bell A."/>
            <person name="Bess C."/>
            <person name="Bickham C."/>
            <person name="Chaboub L."/>
            <person name="Chen D."/>
            <person name="Coyle M."/>
            <person name="Deiros D.R."/>
            <person name="Dinh H."/>
            <person name="Forbes L."/>
            <person name="Fowler G."/>
            <person name="Francisco L."/>
            <person name="Fu Q."/>
            <person name="Gubbala S."/>
            <person name="Hale W."/>
            <person name="Han Y."/>
            <person name="Hemphill L."/>
            <person name="Highlander S.K."/>
            <person name="Hirani K."/>
            <person name="Hogues M."/>
            <person name="Jackson L."/>
            <person name="Jakkamsetti A."/>
            <person name="Javaid M."/>
            <person name="Jiang H."/>
            <person name="Korchina V."/>
            <person name="Kovar C."/>
            <person name="Lara F."/>
            <person name="Lee S."/>
            <person name="Mata R."/>
            <person name="Mathew T."/>
            <person name="Moen C."/>
            <person name="Morales K."/>
            <person name="Munidasa M."/>
            <person name="Nazareth L."/>
            <person name="Ngo R."/>
            <person name="Nguyen L."/>
            <person name="Okwuonu G."/>
            <person name="Ongeri F."/>
            <person name="Patil S."/>
            <person name="Petrosino J."/>
            <person name="Pham C."/>
            <person name="Pham P."/>
            <person name="Pu L.-L."/>
            <person name="Puazo M."/>
            <person name="Raj R."/>
            <person name="Reid J."/>
            <person name="Rouhana J."/>
            <person name="Saada N."/>
            <person name="Shang Y."/>
            <person name="Simmons D."/>
            <person name="Thornton R."/>
            <person name="Warren J."/>
            <person name="Weissenberger G."/>
            <person name="Zhang J."/>
            <person name="Zhang L."/>
            <person name="Zhou C."/>
            <person name="Zhu D."/>
            <person name="Muzny D."/>
            <person name="Worley K."/>
            <person name="Gibbs R."/>
        </authorList>
    </citation>
    <scope>NUCLEOTIDE SEQUENCE [LARGE SCALE GENOMIC DNA]</scope>
    <source>
        <strain evidence="1 2">DSM 15434</strain>
    </source>
</reference>
<dbReference type="RefSeq" id="WP_006547722.1">
    <property type="nucleotide sequence ID" value="NZ_DS999574.1"/>
</dbReference>
<dbReference type="HOGENOM" id="CLU_914099_0_0_11"/>
<proteinExistence type="predicted"/>
<accession>C0W4G1</accession>
<gene>
    <name evidence="1" type="ORF">HMPREF0058_0755</name>
</gene>
<dbReference type="OrthoDB" id="3985590at2"/>
<dbReference type="Proteomes" id="UP000004778">
    <property type="component" value="Unassembled WGS sequence"/>
</dbReference>
<name>C0W4G1_9ACTO</name>
<organism evidence="1 2">
    <name type="scientific">Actinomyces urogenitalis DSM 15434</name>
    <dbReference type="NCBI Taxonomy" id="525246"/>
    <lineage>
        <taxon>Bacteria</taxon>
        <taxon>Bacillati</taxon>
        <taxon>Actinomycetota</taxon>
        <taxon>Actinomycetes</taxon>
        <taxon>Actinomycetales</taxon>
        <taxon>Actinomycetaceae</taxon>
        <taxon>Actinomyces</taxon>
    </lineage>
</organism>
<protein>
    <submittedName>
        <fullName evidence="1">Uncharacterized protein</fullName>
    </submittedName>
</protein>
<dbReference type="STRING" id="103621.GCA_001067145_01357"/>
<keyword evidence="2" id="KW-1185">Reference proteome</keyword>
<comment type="caution">
    <text evidence="1">The sequence shown here is derived from an EMBL/GenBank/DDBJ whole genome shotgun (WGS) entry which is preliminary data.</text>
</comment>